<dbReference type="Proteomes" id="UP001444661">
    <property type="component" value="Unassembled WGS sequence"/>
</dbReference>
<evidence type="ECO:0000256" key="1">
    <source>
        <dbReference type="SAM" id="Coils"/>
    </source>
</evidence>
<comment type="caution">
    <text evidence="2">The sequence shown here is derived from an EMBL/GenBank/DDBJ whole genome shotgun (WGS) entry which is preliminary data.</text>
</comment>
<name>A0ABR1SW40_9PEZI</name>
<evidence type="ECO:0000313" key="2">
    <source>
        <dbReference type="EMBL" id="KAK8038544.1"/>
    </source>
</evidence>
<protein>
    <submittedName>
        <fullName evidence="2">Uncharacterized protein</fullName>
    </submittedName>
</protein>
<gene>
    <name evidence="2" type="ORF">PG993_006955</name>
</gene>
<feature type="coiled-coil region" evidence="1">
    <location>
        <begin position="136"/>
        <end position="199"/>
    </location>
</feature>
<keyword evidence="1" id="KW-0175">Coiled coil</keyword>
<reference evidence="2 3" key="1">
    <citation type="submission" date="2023-01" db="EMBL/GenBank/DDBJ databases">
        <title>Analysis of 21 Apiospora genomes using comparative genomics revels a genus with tremendous synthesis potential of carbohydrate active enzymes and secondary metabolites.</title>
        <authorList>
            <person name="Sorensen T."/>
        </authorList>
    </citation>
    <scope>NUCLEOTIDE SEQUENCE [LARGE SCALE GENOMIC DNA]</scope>
    <source>
        <strain evidence="2 3">CBS 33761</strain>
    </source>
</reference>
<dbReference type="EMBL" id="JAQQWK010000006">
    <property type="protein sequence ID" value="KAK8038544.1"/>
    <property type="molecule type" value="Genomic_DNA"/>
</dbReference>
<proteinExistence type="predicted"/>
<organism evidence="2 3">
    <name type="scientific">Apiospora rasikravindrae</name>
    <dbReference type="NCBI Taxonomy" id="990691"/>
    <lineage>
        <taxon>Eukaryota</taxon>
        <taxon>Fungi</taxon>
        <taxon>Dikarya</taxon>
        <taxon>Ascomycota</taxon>
        <taxon>Pezizomycotina</taxon>
        <taxon>Sordariomycetes</taxon>
        <taxon>Xylariomycetidae</taxon>
        <taxon>Amphisphaeriales</taxon>
        <taxon>Apiosporaceae</taxon>
        <taxon>Apiospora</taxon>
    </lineage>
</organism>
<sequence>MEDSNKIPNLAAVREQVLVLEIRYTISAPSFVLLANMAVDHIAQFFQRSSPFISFAAQGLESPVGASLFISNAVGVIGRILSTCEQFDDALGADDRVSEALRQVYLEVITYLKEIEAVVKPKGWIRFLPYMYRPLVNEFEQNIEALEKKTQTLNDVVNMARAKSAKRLEDSQQDLKQDFESLALEIKSLTLEMQNLALEMKSFASL</sequence>
<keyword evidence="3" id="KW-1185">Reference proteome</keyword>
<evidence type="ECO:0000313" key="3">
    <source>
        <dbReference type="Proteomes" id="UP001444661"/>
    </source>
</evidence>
<accession>A0ABR1SW40</accession>